<evidence type="ECO:0000259" key="1">
    <source>
        <dbReference type="Pfam" id="PF05709"/>
    </source>
</evidence>
<dbReference type="Pfam" id="PF05709">
    <property type="entry name" value="Sipho_tail"/>
    <property type="match status" value="1"/>
</dbReference>
<evidence type="ECO:0000313" key="3">
    <source>
        <dbReference type="Proteomes" id="UP000284822"/>
    </source>
</evidence>
<accession>A0A3R6YJ65</accession>
<organism evidence="2 3">
    <name type="scientific">Bombilactobacillus bombi</name>
    <dbReference type="NCBI Taxonomy" id="1303590"/>
    <lineage>
        <taxon>Bacteria</taxon>
        <taxon>Bacillati</taxon>
        <taxon>Bacillota</taxon>
        <taxon>Bacilli</taxon>
        <taxon>Lactobacillales</taxon>
        <taxon>Lactobacillaceae</taxon>
        <taxon>Bombilactobacillus</taxon>
    </lineage>
</organism>
<dbReference type="InterPro" id="IPR008841">
    <property type="entry name" value="Siphovirus-type_tail_N"/>
</dbReference>
<sequence length="267" mass="30357">MQSSNYDFRNLQTNSTYDVDLLPPEAMSFKWHGNYMYLEELIPGYQTLQVTGRELMGYKVNEENPPGMDGTLLESAYLPARDIEIKYLLKTDDPNDFRQKYNKLMHFLSNQALSFNFRDEPDYYYSGILTDADTPDGGKLEVVSSFTLHCPSPWKFSEVKTLTVGNGGKIEDNYLIYPVIPESITFKLIGADFRFTNQTQNQTFGLMIAHNDVVLTPQKGEVSASGNLILNDIMIGSQLEKLTIKSGDVIQITNGSEAVIKYRRWLL</sequence>
<comment type="caution">
    <text evidence="2">The sequence shown here is derived from an EMBL/GenBank/DDBJ whole genome shotgun (WGS) entry which is preliminary data.</text>
</comment>
<dbReference type="Gene3D" id="2.40.30.200">
    <property type="match status" value="1"/>
</dbReference>
<dbReference type="Proteomes" id="UP000284822">
    <property type="component" value="Unassembled WGS sequence"/>
</dbReference>
<dbReference type="Gene3D" id="2.60.120.860">
    <property type="match status" value="1"/>
</dbReference>
<dbReference type="RefSeq" id="WP_118910633.1">
    <property type="nucleotide sequence ID" value="NZ_QOCS01000009.1"/>
</dbReference>
<feature type="domain" description="Siphovirus-type tail component RIFT-related" evidence="1">
    <location>
        <begin position="50"/>
        <end position="137"/>
    </location>
</feature>
<gene>
    <name evidence="2" type="ORF">DS832_04845</name>
</gene>
<protein>
    <recommendedName>
        <fullName evidence="1">Siphovirus-type tail component RIFT-related domain-containing protein</fullName>
    </recommendedName>
</protein>
<dbReference type="EMBL" id="QOCS01000009">
    <property type="protein sequence ID" value="RHW46819.1"/>
    <property type="molecule type" value="Genomic_DNA"/>
</dbReference>
<name>A0A3R6YJ65_9LACO</name>
<reference evidence="2 3" key="1">
    <citation type="submission" date="2018-07" db="EMBL/GenBank/DDBJ databases">
        <title>Genome sequences of six Lactobacillus spp. isolated from bumble bee guts.</title>
        <authorList>
            <person name="Motta E.V.S."/>
            <person name="Moran N.A."/>
        </authorList>
    </citation>
    <scope>NUCLEOTIDE SEQUENCE [LARGE SCALE GENOMIC DNA]</scope>
    <source>
        <strain evidence="2 3">LV-8.1</strain>
    </source>
</reference>
<dbReference type="AlphaFoldDB" id="A0A3R6YJ65"/>
<proteinExistence type="predicted"/>
<dbReference type="NCBIfam" id="TIGR01633">
    <property type="entry name" value="phi3626_gp14_N"/>
    <property type="match status" value="1"/>
</dbReference>
<evidence type="ECO:0000313" key="2">
    <source>
        <dbReference type="EMBL" id="RHW46819.1"/>
    </source>
</evidence>
<dbReference type="InterPro" id="IPR006520">
    <property type="entry name" value="Dit_BPSPP_N"/>
</dbReference>